<name>A0A1Z4BQ46_9FLAO</name>
<dbReference type="InterPro" id="IPR024047">
    <property type="entry name" value="MM3350-like_sf"/>
</dbReference>
<dbReference type="AlphaFoldDB" id="A0A1Z4BQ46"/>
<dbReference type="Pfam" id="PF07929">
    <property type="entry name" value="PRiA4_ORF3"/>
    <property type="match status" value="1"/>
</dbReference>
<keyword evidence="3" id="KW-1185">Reference proteome</keyword>
<evidence type="ECO:0000313" key="3">
    <source>
        <dbReference type="Proteomes" id="UP000197007"/>
    </source>
</evidence>
<dbReference type="SUPFAM" id="SSF159941">
    <property type="entry name" value="MM3350-like"/>
    <property type="match status" value="1"/>
</dbReference>
<protein>
    <recommendedName>
        <fullName evidence="1">Plasmid pRiA4b Orf3-like domain-containing protein</fullName>
    </recommendedName>
</protein>
<dbReference type="InterPro" id="IPR012912">
    <property type="entry name" value="Plasmid_pRiA4b_Orf3-like"/>
</dbReference>
<evidence type="ECO:0000313" key="2">
    <source>
        <dbReference type="EMBL" id="ASF43427.1"/>
    </source>
</evidence>
<evidence type="ECO:0000259" key="1">
    <source>
        <dbReference type="Pfam" id="PF07929"/>
    </source>
</evidence>
<organism evidence="2 3">
    <name type="scientific">Capnocytophaga endodontalis</name>
    <dbReference type="NCBI Taxonomy" id="2708117"/>
    <lineage>
        <taxon>Bacteria</taxon>
        <taxon>Pseudomonadati</taxon>
        <taxon>Bacteroidota</taxon>
        <taxon>Flavobacteriia</taxon>
        <taxon>Flavobacteriales</taxon>
        <taxon>Flavobacteriaceae</taxon>
        <taxon>Capnocytophaga</taxon>
    </lineage>
</organism>
<sequence length="231" mass="27425">MAYTLKISIEGSRKPIIWRRVKVNNNITFETLHYIIQTLFNWDNAHLYQFYKFPKNDSRLFIKTEKDMEFGREMGFVGNEDEDDNFDPNDPMSVFLHSHRDIYKLVNKPLLSDILKKEKDYIIYEYDFGDSWEHKIVLEAIDDETLIYPICIKGKGKTPPEDCGGIWGYQAMLEVFKAGKPKTEVKNYKEWLSFCGYSFPWDENEFDINAINETLIIDAQNNYEDFQLDFQ</sequence>
<feature type="domain" description="Plasmid pRiA4b Orf3-like" evidence="1">
    <location>
        <begin position="2"/>
        <end position="209"/>
    </location>
</feature>
<dbReference type="RefSeq" id="WP_088594416.1">
    <property type="nucleotide sequence ID" value="NZ_CP022022.1"/>
</dbReference>
<dbReference type="Proteomes" id="UP000197007">
    <property type="component" value="Chromosome"/>
</dbReference>
<dbReference type="KEGG" id="capn:CBG49_10305"/>
<gene>
    <name evidence="2" type="ORF">CBG49_10305</name>
</gene>
<dbReference type="PANTHER" id="PTHR41878:SF1">
    <property type="entry name" value="TNPR PROTEIN"/>
    <property type="match status" value="1"/>
</dbReference>
<dbReference type="PANTHER" id="PTHR41878">
    <property type="entry name" value="LEXA REPRESSOR-RELATED"/>
    <property type="match status" value="1"/>
</dbReference>
<dbReference type="Gene3D" id="3.10.290.30">
    <property type="entry name" value="MM3350-like"/>
    <property type="match status" value="1"/>
</dbReference>
<reference evidence="3" key="1">
    <citation type="submission" date="2017-06" db="EMBL/GenBank/DDBJ databases">
        <title>Complete genome sequence of Capnocytophaga sp. KCOM 1579 (=ChDC OS43) isolated from a human refractory periapical abscess lesion.</title>
        <authorList>
            <person name="Kook J.-K."/>
            <person name="Park S.-N."/>
            <person name="Lim Y.K."/>
            <person name="Roh H."/>
        </authorList>
    </citation>
    <scope>NUCLEOTIDE SEQUENCE [LARGE SCALE GENOMIC DNA]</scope>
    <source>
        <strain evidence="3">ChDC OS43</strain>
    </source>
</reference>
<proteinExistence type="predicted"/>
<dbReference type="EMBL" id="CP022022">
    <property type="protein sequence ID" value="ASF43427.1"/>
    <property type="molecule type" value="Genomic_DNA"/>
</dbReference>
<accession>A0A1Z4BQ46</accession>